<dbReference type="PANTHER" id="PTHR10039">
    <property type="entry name" value="AMELOGENIN"/>
    <property type="match status" value="1"/>
</dbReference>
<proteinExistence type="predicted"/>
<dbReference type="EMBL" id="KZ613955">
    <property type="protein sequence ID" value="PMD33621.1"/>
    <property type="molecule type" value="Genomic_DNA"/>
</dbReference>
<keyword evidence="2" id="KW-0812">Transmembrane</keyword>
<dbReference type="InterPro" id="IPR056884">
    <property type="entry name" value="NPHP3-like_N"/>
</dbReference>
<dbReference type="STRING" id="1149755.A0A2J6R520"/>
<evidence type="ECO:0000259" key="3">
    <source>
        <dbReference type="Pfam" id="PF24883"/>
    </source>
</evidence>
<dbReference type="Pfam" id="PF24883">
    <property type="entry name" value="NPHP3_N"/>
    <property type="match status" value="1"/>
</dbReference>
<keyword evidence="2" id="KW-1133">Transmembrane helix</keyword>
<name>A0A2J6R520_HYAVF</name>
<keyword evidence="6" id="KW-1185">Reference proteome</keyword>
<evidence type="ECO:0000256" key="1">
    <source>
        <dbReference type="ARBA" id="ARBA00022737"/>
    </source>
</evidence>
<feature type="domain" description="Nephrocystin 3-like N-terminal" evidence="3">
    <location>
        <begin position="217"/>
        <end position="392"/>
    </location>
</feature>
<sequence>MDPVSATGIASSAIAFVQFAYNFLSALYTIHDGGRDVEYDEVAEVSKRMRELSEAMLRDLPTSAQSQADIAIANLANQCYTLSVDISRRIQKTQARSRRMGDLLKATLKAVLSRNDIIRLQGNLDNCRAQLHLQYDVVQSIKVRASLDALSQAADKWTQLLAEDQANWNQRNILSALRFELMDERYHTVEEAADVTFKWLYAEPSNQTSSNPRFHYPFREWLASGDGIFHISGKPGSGKSTLMKFICNHPQTKRELGKWSGKKKLVFASFFFWKPGSSMQKSLLGLVRSLLYRVLYQCPESIQDIFPQYWDNSQYSHWSTPPAIHIENKEIFDGFHGLLQTTKVFEHHRFCFIVDGLDEFQEAFRTYPDLVASLHDWVKVSCGHLKLCVSSRELPTFLDGFAVDQRIRLQDLTMGDIHSLAQQSLTQSKHFLDMQKEDPARSLDLITKITDKSDGVFLWVILTLKTLREGLESRDSLDEIFRKLDAIPQELEEFFSFIMESVPNANREKAYSSLAYALGISKSAAPFSARRSDSSFDVRFATRNIFRWSFINDYVNNKDFANHLAFRCLSDEEIEKRLDTAVAQIQDRCKGLLELSARKGRINLVSTYVAFMHRSIPEFLEDYLTTDHVQKYVQHFDFGDALIQTFLAVAKSVEFTDLCRSHNLTLWDELKILVNFVRLSNRMDQSLYFSKLDNLDEVLLRCYGEVYPDFRSSGWKNYYSTYWDHPSLLTPLSAASHEFFYEYVEWKLQRRPQLIKGAQGTQIAQAILDGCFSANGKISSVALERSLTSLRTIFKLGVEPNQVTDHAAYESMTLWELLLQRSCYYASSAHVWGAIRVMLDNGADIPTWERKKLDEYTFIELQVGERRHVLKERNTGGCGLIFTPRELKEVGGTATLKDLIGTHHIACQEFLQLLVREEKVNQVPEKVVKLEDSHVTPEPLLSKESDSSSSSFLANSIKISNMVDLLLINPVLPWTIVGLVSIALFLKIRR</sequence>
<dbReference type="InterPro" id="IPR056693">
    <property type="entry name" value="DUF7791"/>
</dbReference>
<dbReference type="InterPro" id="IPR027417">
    <property type="entry name" value="P-loop_NTPase"/>
</dbReference>
<evidence type="ECO:0000313" key="5">
    <source>
        <dbReference type="EMBL" id="PMD33621.1"/>
    </source>
</evidence>
<keyword evidence="1" id="KW-0677">Repeat</keyword>
<keyword evidence="2" id="KW-0472">Membrane</keyword>
<dbReference type="Proteomes" id="UP000235786">
    <property type="component" value="Unassembled WGS sequence"/>
</dbReference>
<organism evidence="5 6">
    <name type="scientific">Hyaloscypha variabilis (strain UAMH 11265 / GT02V1 / F)</name>
    <name type="common">Meliniomyces variabilis</name>
    <dbReference type="NCBI Taxonomy" id="1149755"/>
    <lineage>
        <taxon>Eukaryota</taxon>
        <taxon>Fungi</taxon>
        <taxon>Dikarya</taxon>
        <taxon>Ascomycota</taxon>
        <taxon>Pezizomycotina</taxon>
        <taxon>Leotiomycetes</taxon>
        <taxon>Helotiales</taxon>
        <taxon>Hyaloscyphaceae</taxon>
        <taxon>Hyaloscypha</taxon>
        <taxon>Hyaloscypha variabilis</taxon>
    </lineage>
</organism>
<evidence type="ECO:0000256" key="2">
    <source>
        <dbReference type="SAM" id="Phobius"/>
    </source>
</evidence>
<evidence type="ECO:0000259" key="4">
    <source>
        <dbReference type="Pfam" id="PF25053"/>
    </source>
</evidence>
<protein>
    <submittedName>
        <fullName evidence="5">Uncharacterized protein</fullName>
    </submittedName>
</protein>
<dbReference type="PANTHER" id="PTHR10039:SF5">
    <property type="entry name" value="NACHT DOMAIN-CONTAINING PROTEIN"/>
    <property type="match status" value="1"/>
</dbReference>
<gene>
    <name evidence="5" type="ORF">L207DRAFT_639042</name>
</gene>
<feature type="domain" description="DUF7791" evidence="4">
    <location>
        <begin position="532"/>
        <end position="656"/>
    </location>
</feature>
<dbReference type="SUPFAM" id="SSF52540">
    <property type="entry name" value="P-loop containing nucleoside triphosphate hydrolases"/>
    <property type="match status" value="1"/>
</dbReference>
<accession>A0A2J6R520</accession>
<dbReference type="Gene3D" id="3.40.50.300">
    <property type="entry name" value="P-loop containing nucleotide triphosphate hydrolases"/>
    <property type="match status" value="1"/>
</dbReference>
<dbReference type="Pfam" id="PF25053">
    <property type="entry name" value="DUF7791"/>
    <property type="match status" value="1"/>
</dbReference>
<dbReference type="AlphaFoldDB" id="A0A2J6R520"/>
<reference evidence="5 6" key="1">
    <citation type="submission" date="2016-04" db="EMBL/GenBank/DDBJ databases">
        <title>A degradative enzymes factory behind the ericoid mycorrhizal symbiosis.</title>
        <authorList>
            <consortium name="DOE Joint Genome Institute"/>
            <person name="Martino E."/>
            <person name="Morin E."/>
            <person name="Grelet G."/>
            <person name="Kuo A."/>
            <person name="Kohler A."/>
            <person name="Daghino S."/>
            <person name="Barry K."/>
            <person name="Choi C."/>
            <person name="Cichocki N."/>
            <person name="Clum A."/>
            <person name="Copeland A."/>
            <person name="Hainaut M."/>
            <person name="Haridas S."/>
            <person name="Labutti K."/>
            <person name="Lindquist E."/>
            <person name="Lipzen A."/>
            <person name="Khouja H.-R."/>
            <person name="Murat C."/>
            <person name="Ohm R."/>
            <person name="Olson A."/>
            <person name="Spatafora J."/>
            <person name="Veneault-Fourrey C."/>
            <person name="Henrissat B."/>
            <person name="Grigoriev I."/>
            <person name="Martin F."/>
            <person name="Perotto S."/>
        </authorList>
    </citation>
    <scope>NUCLEOTIDE SEQUENCE [LARGE SCALE GENOMIC DNA]</scope>
    <source>
        <strain evidence="5 6">F</strain>
    </source>
</reference>
<dbReference type="OrthoDB" id="3563597at2759"/>
<evidence type="ECO:0000313" key="6">
    <source>
        <dbReference type="Proteomes" id="UP000235786"/>
    </source>
</evidence>
<feature type="transmembrane region" description="Helical" evidence="2">
    <location>
        <begin position="965"/>
        <end position="986"/>
    </location>
</feature>